<dbReference type="SMART" id="SM00138">
    <property type="entry name" value="MeTrc"/>
    <property type="match status" value="1"/>
</dbReference>
<proteinExistence type="predicted"/>
<dbReference type="PATRIC" id="fig|1747903.4.peg.2342"/>
<dbReference type="AlphaFoldDB" id="A0A1A7C1A5"/>
<evidence type="ECO:0000259" key="6">
    <source>
        <dbReference type="PROSITE" id="PS50123"/>
    </source>
</evidence>
<protein>
    <recommendedName>
        <fullName evidence="2">protein-glutamate O-methyltransferase</fullName>
        <ecNumber evidence="2">2.1.1.80</ecNumber>
    </recommendedName>
</protein>
<dbReference type="InterPro" id="IPR022641">
    <property type="entry name" value="CheR_N"/>
</dbReference>
<evidence type="ECO:0000313" key="8">
    <source>
        <dbReference type="Proteomes" id="UP000092713"/>
    </source>
</evidence>
<evidence type="ECO:0000256" key="2">
    <source>
        <dbReference type="ARBA" id="ARBA00012534"/>
    </source>
</evidence>
<name>A0A1A7C1A5_9BURK</name>
<organism evidence="7 8">
    <name type="scientific">Janthinobacterium psychrotolerans</name>
    <dbReference type="NCBI Taxonomy" id="1747903"/>
    <lineage>
        <taxon>Bacteria</taxon>
        <taxon>Pseudomonadati</taxon>
        <taxon>Pseudomonadota</taxon>
        <taxon>Betaproteobacteria</taxon>
        <taxon>Burkholderiales</taxon>
        <taxon>Oxalobacteraceae</taxon>
        <taxon>Janthinobacterium</taxon>
    </lineage>
</organism>
<dbReference type="PANTHER" id="PTHR24422">
    <property type="entry name" value="CHEMOTAXIS PROTEIN METHYLTRANSFERASE"/>
    <property type="match status" value="1"/>
</dbReference>
<dbReference type="InterPro" id="IPR036804">
    <property type="entry name" value="CheR_N_sf"/>
</dbReference>
<evidence type="ECO:0000256" key="4">
    <source>
        <dbReference type="ARBA" id="ARBA00022679"/>
    </source>
</evidence>
<dbReference type="OrthoDB" id="9816309at2"/>
<gene>
    <name evidence="7" type="ORF">ASR47_1007100</name>
</gene>
<reference evidence="7 8" key="1">
    <citation type="submission" date="2016-04" db="EMBL/GenBank/DDBJ databases">
        <title>Draft genome sequence of Janthinobacterium psychrotolerans sp. nov., isolated from freshwater sediments in Denmark.</title>
        <authorList>
            <person name="Gong X."/>
            <person name="Skrivergaard S."/>
            <person name="Korsgaard B.S."/>
            <person name="Schreiber L."/>
            <person name="Marshall I.P."/>
            <person name="Finster K."/>
            <person name="Schramm A."/>
        </authorList>
    </citation>
    <scope>NUCLEOTIDE SEQUENCE [LARGE SCALE GENOMIC DNA]</scope>
    <source>
        <strain evidence="7 8">S3-2</strain>
    </source>
</reference>
<evidence type="ECO:0000256" key="1">
    <source>
        <dbReference type="ARBA" id="ARBA00001541"/>
    </source>
</evidence>
<keyword evidence="3 7" id="KW-0489">Methyltransferase</keyword>
<evidence type="ECO:0000256" key="3">
    <source>
        <dbReference type="ARBA" id="ARBA00022603"/>
    </source>
</evidence>
<dbReference type="Proteomes" id="UP000092713">
    <property type="component" value="Unassembled WGS sequence"/>
</dbReference>
<comment type="catalytic activity">
    <reaction evidence="1">
        <text>L-glutamyl-[protein] + S-adenosyl-L-methionine = [protein]-L-glutamate 5-O-methyl ester + S-adenosyl-L-homocysteine</text>
        <dbReference type="Rhea" id="RHEA:24452"/>
        <dbReference type="Rhea" id="RHEA-COMP:10208"/>
        <dbReference type="Rhea" id="RHEA-COMP:10311"/>
        <dbReference type="ChEBI" id="CHEBI:29973"/>
        <dbReference type="ChEBI" id="CHEBI:57856"/>
        <dbReference type="ChEBI" id="CHEBI:59789"/>
        <dbReference type="ChEBI" id="CHEBI:82795"/>
        <dbReference type="EC" id="2.1.1.80"/>
    </reaction>
</comment>
<accession>A0A1A7C1A5</accession>
<dbReference type="PANTHER" id="PTHR24422:SF19">
    <property type="entry name" value="CHEMOTAXIS PROTEIN METHYLTRANSFERASE"/>
    <property type="match status" value="1"/>
</dbReference>
<dbReference type="EC" id="2.1.1.80" evidence="2"/>
<dbReference type="InterPro" id="IPR029063">
    <property type="entry name" value="SAM-dependent_MTases_sf"/>
</dbReference>
<comment type="caution">
    <text evidence="7">The sequence shown here is derived from an EMBL/GenBank/DDBJ whole genome shotgun (WGS) entry which is preliminary data.</text>
</comment>
<sequence length="274" mass="31552">MNHAATLTPEVLTSLIAMVREHTGIAMTPRKSILLERRLQPRLQALSLHSYQAYLDKVASDREEVVHFIDLVTTNDTLFFRTPQIWAYFEERYLPDWARRHPGGCLKVWSAAAASGEELYSIAMACEQFKARHPSFRYQILASDISQQILNAARTGQYSGRSVERIRLSHPELLRKYFTASPYGVQVNDELRQHVSFALHNLLEPLQPQQQFDVVFLRNVLIYFDAEHQETVLRQARHSLKDDGRLILGESETIARLGTGYEFEFPMIYKTGEA</sequence>
<dbReference type="InterPro" id="IPR022642">
    <property type="entry name" value="CheR_C"/>
</dbReference>
<dbReference type="GO" id="GO:0008983">
    <property type="term" value="F:protein-glutamate O-methyltransferase activity"/>
    <property type="evidence" value="ECO:0007669"/>
    <property type="project" value="UniProtKB-EC"/>
</dbReference>
<keyword evidence="8" id="KW-1185">Reference proteome</keyword>
<evidence type="ECO:0000256" key="5">
    <source>
        <dbReference type="ARBA" id="ARBA00022691"/>
    </source>
</evidence>
<dbReference type="RefSeq" id="WP_065308501.1">
    <property type="nucleotide sequence ID" value="NZ_LOCQ01000056.1"/>
</dbReference>
<dbReference type="SUPFAM" id="SSF47757">
    <property type="entry name" value="Chemotaxis receptor methyltransferase CheR, N-terminal domain"/>
    <property type="match status" value="1"/>
</dbReference>
<dbReference type="SUPFAM" id="SSF53335">
    <property type="entry name" value="S-adenosyl-L-methionine-dependent methyltransferases"/>
    <property type="match status" value="1"/>
</dbReference>
<dbReference type="CDD" id="cd02440">
    <property type="entry name" value="AdoMet_MTases"/>
    <property type="match status" value="1"/>
</dbReference>
<keyword evidence="4 7" id="KW-0808">Transferase</keyword>
<dbReference type="PROSITE" id="PS50123">
    <property type="entry name" value="CHER"/>
    <property type="match status" value="1"/>
</dbReference>
<dbReference type="PRINTS" id="PR00996">
    <property type="entry name" value="CHERMTFRASE"/>
</dbReference>
<dbReference type="Pfam" id="PF01739">
    <property type="entry name" value="CheR"/>
    <property type="match status" value="1"/>
</dbReference>
<evidence type="ECO:0000313" key="7">
    <source>
        <dbReference type="EMBL" id="OBV38784.1"/>
    </source>
</evidence>
<dbReference type="STRING" id="1747903.ASR47_1007100"/>
<dbReference type="EMBL" id="LOCQ01000056">
    <property type="protein sequence ID" value="OBV38784.1"/>
    <property type="molecule type" value="Genomic_DNA"/>
</dbReference>
<dbReference type="InterPro" id="IPR050903">
    <property type="entry name" value="Bact_Chemotaxis_MeTrfase"/>
</dbReference>
<dbReference type="Gene3D" id="3.40.50.150">
    <property type="entry name" value="Vaccinia Virus protein VP39"/>
    <property type="match status" value="1"/>
</dbReference>
<dbReference type="InterPro" id="IPR000780">
    <property type="entry name" value="CheR_MeTrfase"/>
</dbReference>
<dbReference type="Gene3D" id="1.10.155.10">
    <property type="entry name" value="Chemotaxis receptor methyltransferase CheR, N-terminal domain"/>
    <property type="match status" value="1"/>
</dbReference>
<dbReference type="Pfam" id="PF03705">
    <property type="entry name" value="CheR_N"/>
    <property type="match status" value="1"/>
</dbReference>
<keyword evidence="5" id="KW-0949">S-adenosyl-L-methionine</keyword>
<dbReference type="GO" id="GO:0032259">
    <property type="term" value="P:methylation"/>
    <property type="evidence" value="ECO:0007669"/>
    <property type="project" value="UniProtKB-KW"/>
</dbReference>
<feature type="domain" description="CheR-type methyltransferase" evidence="6">
    <location>
        <begin position="1"/>
        <end position="264"/>
    </location>
</feature>